<protein>
    <recommendedName>
        <fullName evidence="11">Alpha-1,4 glucan phosphorylase</fullName>
        <ecNumber evidence="11">2.4.1.1</ecNumber>
    </recommendedName>
</protein>
<dbReference type="PROSITE" id="PS00102">
    <property type="entry name" value="PHOSPHORYLASE"/>
    <property type="match status" value="1"/>
</dbReference>
<dbReference type="Proteomes" id="UP000189941">
    <property type="component" value="Unassembled WGS sequence"/>
</dbReference>
<dbReference type="EMBL" id="FUWO01000010">
    <property type="protein sequence ID" value="SJZ61312.1"/>
    <property type="molecule type" value="Genomic_DNA"/>
</dbReference>
<evidence type="ECO:0000256" key="3">
    <source>
        <dbReference type="ARBA" id="ARBA00006047"/>
    </source>
</evidence>
<dbReference type="GO" id="GO:0008184">
    <property type="term" value="F:glycogen phosphorylase activity"/>
    <property type="evidence" value="ECO:0007669"/>
    <property type="project" value="InterPro"/>
</dbReference>
<dbReference type="InterPro" id="IPR035090">
    <property type="entry name" value="Pyridoxal_P_attach_site"/>
</dbReference>
<evidence type="ECO:0000313" key="13">
    <source>
        <dbReference type="Proteomes" id="UP000189941"/>
    </source>
</evidence>
<dbReference type="Pfam" id="PF00343">
    <property type="entry name" value="Phosphorylase"/>
    <property type="match status" value="1"/>
</dbReference>
<comment type="function">
    <text evidence="11">Allosteric enzyme that catalyzes the rate-limiting step in glycogen catabolism, the phosphorolytic cleavage of glycogen to produce glucose-1-phosphate, and plays a central role in maintaining cellular and organismal glucose homeostasis.</text>
</comment>
<evidence type="ECO:0000256" key="9">
    <source>
        <dbReference type="ARBA" id="ARBA00025174"/>
    </source>
</evidence>
<dbReference type="PANTHER" id="PTHR11468:SF3">
    <property type="entry name" value="GLYCOGEN PHOSPHORYLASE, LIVER FORM"/>
    <property type="match status" value="1"/>
</dbReference>
<evidence type="ECO:0000256" key="8">
    <source>
        <dbReference type="ARBA" id="ARBA00023277"/>
    </source>
</evidence>
<evidence type="ECO:0000313" key="12">
    <source>
        <dbReference type="EMBL" id="SJZ61312.1"/>
    </source>
</evidence>
<dbReference type="STRING" id="1121925.SAMN02746011_01302"/>
<dbReference type="PANTHER" id="PTHR11468">
    <property type="entry name" value="GLYCOGEN PHOSPHORYLASE"/>
    <property type="match status" value="1"/>
</dbReference>
<dbReference type="GO" id="GO:0030170">
    <property type="term" value="F:pyridoxal phosphate binding"/>
    <property type="evidence" value="ECO:0007669"/>
    <property type="project" value="InterPro"/>
</dbReference>
<comment type="catalytic activity">
    <reaction evidence="1 11">
        <text>[(1-&gt;4)-alpha-D-glucosyl](n) + phosphate = [(1-&gt;4)-alpha-D-glucosyl](n-1) + alpha-D-glucose 1-phosphate</text>
        <dbReference type="Rhea" id="RHEA:41732"/>
        <dbReference type="Rhea" id="RHEA-COMP:9584"/>
        <dbReference type="Rhea" id="RHEA-COMP:9586"/>
        <dbReference type="ChEBI" id="CHEBI:15444"/>
        <dbReference type="ChEBI" id="CHEBI:43474"/>
        <dbReference type="ChEBI" id="CHEBI:58601"/>
        <dbReference type="EC" id="2.4.1.1"/>
    </reaction>
</comment>
<keyword evidence="13" id="KW-1185">Reference proteome</keyword>
<name>A0A1T4M2Z2_9LACT</name>
<comment type="cofactor">
    <cofactor evidence="2 11">
        <name>pyridoxal 5'-phosphate</name>
        <dbReference type="ChEBI" id="CHEBI:597326"/>
    </cofactor>
</comment>
<dbReference type="GO" id="GO:0005737">
    <property type="term" value="C:cytoplasm"/>
    <property type="evidence" value="ECO:0007669"/>
    <property type="project" value="TreeGrafter"/>
</dbReference>
<dbReference type="OrthoDB" id="9760804at2"/>
<keyword evidence="7 10" id="KW-0663">Pyridoxal phosphate</keyword>
<reference evidence="13" key="1">
    <citation type="submission" date="2017-02" db="EMBL/GenBank/DDBJ databases">
        <authorList>
            <person name="Varghese N."/>
            <person name="Submissions S."/>
        </authorList>
    </citation>
    <scope>NUCLEOTIDE SEQUENCE [LARGE SCALE GENOMIC DNA]</scope>
    <source>
        <strain evidence="13">DSM 15739</strain>
    </source>
</reference>
<evidence type="ECO:0000256" key="11">
    <source>
        <dbReference type="RuleBase" id="RU000587"/>
    </source>
</evidence>
<dbReference type="InterPro" id="IPR000811">
    <property type="entry name" value="Glyco_trans_35"/>
</dbReference>
<dbReference type="Gene3D" id="3.40.50.2000">
    <property type="entry name" value="Glycogen Phosphorylase B"/>
    <property type="match status" value="2"/>
</dbReference>
<gene>
    <name evidence="12" type="ORF">SAMN02746011_01302</name>
</gene>
<comment type="function">
    <text evidence="9">Phosphorylase is an important allosteric enzyme in carbohydrate metabolism. Enzymes from different sources differ in their regulatory mechanisms and in their natural substrates. However, all known phosphorylases share catalytic and structural properties.</text>
</comment>
<keyword evidence="6 11" id="KW-0808">Transferase</keyword>
<dbReference type="EC" id="2.4.1.1" evidence="11"/>
<evidence type="ECO:0000256" key="6">
    <source>
        <dbReference type="ARBA" id="ARBA00022679"/>
    </source>
</evidence>
<dbReference type="FunFam" id="3.40.50.2000:FF:000003">
    <property type="entry name" value="Alpha-1,4 glucan phosphorylase"/>
    <property type="match status" value="1"/>
</dbReference>
<feature type="modified residue" description="N6-(pyridoxal phosphate)lysine" evidence="10">
    <location>
        <position position="603"/>
    </location>
</feature>
<evidence type="ECO:0000256" key="10">
    <source>
        <dbReference type="PIRSR" id="PIRSR000460-1"/>
    </source>
</evidence>
<accession>A0A1T4M2Z2</accession>
<dbReference type="AlphaFoldDB" id="A0A1T4M2Z2"/>
<dbReference type="GO" id="GO:0005980">
    <property type="term" value="P:glycogen catabolic process"/>
    <property type="evidence" value="ECO:0007669"/>
    <property type="project" value="TreeGrafter"/>
</dbReference>
<evidence type="ECO:0000256" key="4">
    <source>
        <dbReference type="ARBA" id="ARBA00022533"/>
    </source>
</evidence>
<dbReference type="RefSeq" id="WP_078756048.1">
    <property type="nucleotide sequence ID" value="NZ_FUWO01000010.1"/>
</dbReference>
<comment type="similarity">
    <text evidence="3 11">Belongs to the glycogen phosphorylase family.</text>
</comment>
<keyword evidence="8 11" id="KW-0119">Carbohydrate metabolism</keyword>
<dbReference type="InterPro" id="IPR011833">
    <property type="entry name" value="Glycg_phsphrylas"/>
</dbReference>
<keyword evidence="4" id="KW-0021">Allosteric enzyme</keyword>
<evidence type="ECO:0000256" key="2">
    <source>
        <dbReference type="ARBA" id="ARBA00001933"/>
    </source>
</evidence>
<organism evidence="12 13">
    <name type="scientific">Globicatella sulfidifaciens DSM 15739</name>
    <dbReference type="NCBI Taxonomy" id="1121925"/>
    <lineage>
        <taxon>Bacteria</taxon>
        <taxon>Bacillati</taxon>
        <taxon>Bacillota</taxon>
        <taxon>Bacilli</taxon>
        <taxon>Lactobacillales</taxon>
        <taxon>Aerococcaceae</taxon>
        <taxon>Globicatella</taxon>
    </lineage>
</organism>
<evidence type="ECO:0000256" key="7">
    <source>
        <dbReference type="ARBA" id="ARBA00022898"/>
    </source>
</evidence>
<sequence length="754" mass="85754">MTLLSNYTNKLFNKTVAECTEQELYKVLLHLVRDKSKDQPTNDTKKKLYYFSAEFLIGKLLSNNLLSLGLYDEVQAELTAAGKNMMDIEQAENEPSLGNGGLGRLAACFVDSIATLGLNGDGVGLNYHYGLFRQVFKDNQQTAIPDPWLVGDDWVIRSEHSYVVPFKDFELKSTLYDIDVPGYKQEKKNRLRLFDLDSVNSEIITDGINFDKGNILENLTLFLYPDDSDHAGELLRIYQQYFMVSNGAQLVLDEAIAKGSNLHDLADYAIIQINDTHPAFVIPELIRLLGERGIEFDEAVKIVRSMTAYTNHTILAEALEKWPLSDIEEVAPQLLPIIHRLAEVVEEEYPGNEAVAIIDKQNRVHMAHIAIHFGYSVNGVAALHTEILKASELKHFYDIYPEKFNNKTNGITFRRWIMDANPELAKLLDNTIGTNWRNDSDLTAFLDHIDDENVIKALNDIKHDNKKKLQERLRKTQGVEINNHSIIDVQIKRIHEYKRQQMLALYIIHKYFAIKNGEIPATPITIIFGGKAAPAYTIAQDVIHLILNLSEIIANDPDVSPHLQVVMIENYNVSAATYLIPAANISEQISLASKEASGTGNMKFMLNGALTLGTMDGANVEIHELVGDENIKIFGKLSDEIIELYDTNGYVAKDYYERETIKPLVDFIVSDEMIAIGNEERLTRLHNELINKDWFMTLIDLEEFIDAKEELYAEYEDRENWLRRSLVNIAKAGYFSSDRTINDYNEDIWHLEKA</sequence>
<evidence type="ECO:0000256" key="1">
    <source>
        <dbReference type="ARBA" id="ARBA00001275"/>
    </source>
</evidence>
<evidence type="ECO:0000256" key="5">
    <source>
        <dbReference type="ARBA" id="ARBA00022676"/>
    </source>
</evidence>
<dbReference type="NCBIfam" id="TIGR02093">
    <property type="entry name" value="P_ylase"/>
    <property type="match status" value="1"/>
</dbReference>
<proteinExistence type="inferred from homology"/>
<keyword evidence="5 11" id="KW-0328">Glycosyltransferase</keyword>
<dbReference type="PIRSF" id="PIRSF000460">
    <property type="entry name" value="Pprylas_GlgP"/>
    <property type="match status" value="1"/>
</dbReference>
<dbReference type="SUPFAM" id="SSF53756">
    <property type="entry name" value="UDP-Glycosyltransferase/glycogen phosphorylase"/>
    <property type="match status" value="1"/>
</dbReference>